<sequence length="105" mass="12579">MITVLVEELEFSTIIGLLNFERLTPQKVVISAKFRADEFMDYAKICQILEEDFNENKFLKVEDALEFFEVKFKRQFNSLKYFYMKIIKKEIIKNAKVGAELEKFY</sequence>
<evidence type="ECO:0000313" key="3">
    <source>
        <dbReference type="Proteomes" id="UP000069632"/>
    </source>
</evidence>
<reference evidence="2 3" key="1">
    <citation type="submission" date="2016-02" db="EMBL/GenBank/DDBJ databases">
        <authorList>
            <consortium name="Pathogen Informatics"/>
        </authorList>
    </citation>
    <scope>NUCLEOTIDE SEQUENCE [LARGE SCALE GENOMIC DNA]</scope>
    <source>
        <strain evidence="2 3">RC20</strain>
    </source>
</reference>
<keyword evidence="3" id="KW-1185">Reference proteome</keyword>
<keyword evidence="2" id="KW-0456">Lyase</keyword>
<dbReference type="InterPro" id="IPR043133">
    <property type="entry name" value="GTP-CH-I_C/QueF"/>
</dbReference>
<feature type="domain" description="Dihydroneopterin aldolase/epimerase" evidence="1">
    <location>
        <begin position="4"/>
        <end position="103"/>
    </location>
</feature>
<dbReference type="EMBL" id="FIZP01000001">
    <property type="protein sequence ID" value="CZE45865.1"/>
    <property type="molecule type" value="Genomic_DNA"/>
</dbReference>
<organism evidence="2 3">
    <name type="scientific">Campylobacter geochelonis</name>
    <dbReference type="NCBI Taxonomy" id="1780362"/>
    <lineage>
        <taxon>Bacteria</taxon>
        <taxon>Pseudomonadati</taxon>
        <taxon>Campylobacterota</taxon>
        <taxon>Epsilonproteobacteria</taxon>
        <taxon>Campylobacterales</taxon>
        <taxon>Campylobacteraceae</taxon>
        <taxon>Campylobacter</taxon>
    </lineage>
</organism>
<accession>A0A128EA82</accession>
<gene>
    <name evidence="2" type="primary">folB</name>
    <name evidence="2" type="ORF">ERS672216_00073</name>
</gene>
<evidence type="ECO:0000313" key="2">
    <source>
        <dbReference type="EMBL" id="CZE45865.1"/>
    </source>
</evidence>
<dbReference type="InterPro" id="IPR006157">
    <property type="entry name" value="FolB_dom"/>
</dbReference>
<proteinExistence type="predicted"/>
<dbReference type="SMART" id="SM00905">
    <property type="entry name" value="FolB"/>
    <property type="match status" value="1"/>
</dbReference>
<protein>
    <submittedName>
        <fullName evidence="2">Dihydroneopterin aldolase</fullName>
        <ecNumber evidence="2">4.1.2.25</ecNumber>
    </submittedName>
</protein>
<dbReference type="GO" id="GO:0004150">
    <property type="term" value="F:dihydroneopterin aldolase activity"/>
    <property type="evidence" value="ECO:0007669"/>
    <property type="project" value="UniProtKB-EC"/>
</dbReference>
<dbReference type="Proteomes" id="UP000069632">
    <property type="component" value="Unassembled WGS sequence"/>
</dbReference>
<dbReference type="AlphaFoldDB" id="A0A128EA82"/>
<evidence type="ECO:0000259" key="1">
    <source>
        <dbReference type="SMART" id="SM00905"/>
    </source>
</evidence>
<name>A0A128EA82_9BACT</name>
<dbReference type="Gene3D" id="3.30.1130.10">
    <property type="match status" value="1"/>
</dbReference>
<dbReference type="OrthoDB" id="5373183at2"/>
<dbReference type="GO" id="GO:0006760">
    <property type="term" value="P:folic acid-containing compound metabolic process"/>
    <property type="evidence" value="ECO:0007669"/>
    <property type="project" value="InterPro"/>
</dbReference>
<dbReference type="SUPFAM" id="SSF55620">
    <property type="entry name" value="Tetrahydrobiopterin biosynthesis enzymes-like"/>
    <property type="match status" value="1"/>
</dbReference>
<dbReference type="EC" id="4.1.2.25" evidence="2"/>
<dbReference type="RefSeq" id="WP_075539840.1">
    <property type="nucleotide sequence ID" value="NZ_CP053844.1"/>
</dbReference>
<dbReference type="Pfam" id="PF02152">
    <property type="entry name" value="FolB"/>
    <property type="match status" value="1"/>
</dbReference>